<protein>
    <submittedName>
        <fullName evidence="2">Uncharacterized protein</fullName>
    </submittedName>
</protein>
<sequence length="50" mass="5603">MSEGVQVLVSCVDNHNSLSDVNRSNDSAESWKMNSGQQKLFDQKYPQLTS</sequence>
<dbReference type="RefSeq" id="XP_004355763.1">
    <property type="nucleotide sequence ID" value="XM_004355710.1"/>
</dbReference>
<dbReference type="GeneID" id="14868938"/>
<dbReference type="Proteomes" id="UP000007797">
    <property type="component" value="Unassembled WGS sequence"/>
</dbReference>
<keyword evidence="3" id="KW-1185">Reference proteome</keyword>
<name>F4Q5M0_CACFS</name>
<proteinExistence type="predicted"/>
<evidence type="ECO:0000313" key="3">
    <source>
        <dbReference type="Proteomes" id="UP000007797"/>
    </source>
</evidence>
<gene>
    <name evidence="2" type="ORF">DFA_08272</name>
</gene>
<feature type="region of interest" description="Disordered" evidence="1">
    <location>
        <begin position="16"/>
        <end position="36"/>
    </location>
</feature>
<reference evidence="3" key="1">
    <citation type="journal article" date="2011" name="Genome Res.">
        <title>Phylogeny-wide analysis of social amoeba genomes highlights ancient origins for complex intercellular communication.</title>
        <authorList>
            <person name="Heidel A.J."/>
            <person name="Lawal H.M."/>
            <person name="Felder M."/>
            <person name="Schilde C."/>
            <person name="Helps N.R."/>
            <person name="Tunggal B."/>
            <person name="Rivero F."/>
            <person name="John U."/>
            <person name="Schleicher M."/>
            <person name="Eichinger L."/>
            <person name="Platzer M."/>
            <person name="Noegel A.A."/>
            <person name="Schaap P."/>
            <person name="Gloeckner G."/>
        </authorList>
    </citation>
    <scope>NUCLEOTIDE SEQUENCE [LARGE SCALE GENOMIC DNA]</scope>
    <source>
        <strain evidence="3">SH3</strain>
    </source>
</reference>
<dbReference type="KEGG" id="dfa:DFA_08272"/>
<dbReference type="AlphaFoldDB" id="F4Q5M0"/>
<organism evidence="2 3">
    <name type="scientific">Cavenderia fasciculata</name>
    <name type="common">Slime mold</name>
    <name type="synonym">Dictyostelium fasciculatum</name>
    <dbReference type="NCBI Taxonomy" id="261658"/>
    <lineage>
        <taxon>Eukaryota</taxon>
        <taxon>Amoebozoa</taxon>
        <taxon>Evosea</taxon>
        <taxon>Eumycetozoa</taxon>
        <taxon>Dictyostelia</taxon>
        <taxon>Acytosteliales</taxon>
        <taxon>Cavenderiaceae</taxon>
        <taxon>Cavenderia</taxon>
    </lineage>
</organism>
<evidence type="ECO:0000313" key="2">
    <source>
        <dbReference type="EMBL" id="EGG17279.1"/>
    </source>
</evidence>
<evidence type="ECO:0000256" key="1">
    <source>
        <dbReference type="SAM" id="MobiDB-lite"/>
    </source>
</evidence>
<dbReference type="EMBL" id="GL883021">
    <property type="protein sequence ID" value="EGG17279.1"/>
    <property type="molecule type" value="Genomic_DNA"/>
</dbReference>
<accession>F4Q5M0</accession>